<reference evidence="1 2" key="1">
    <citation type="journal article" date="2018" name="Biotechnol. Biofuels">
        <title>Integrative visual omics of the white-rot fungus Polyporus brumalis exposes the biotechnological potential of its oxidative enzymes for delignifying raw plant biomass.</title>
        <authorList>
            <person name="Miyauchi S."/>
            <person name="Rancon A."/>
            <person name="Drula E."/>
            <person name="Hage H."/>
            <person name="Chaduli D."/>
            <person name="Favel A."/>
            <person name="Grisel S."/>
            <person name="Henrissat B."/>
            <person name="Herpoel-Gimbert I."/>
            <person name="Ruiz-Duenas F.J."/>
            <person name="Chevret D."/>
            <person name="Hainaut M."/>
            <person name="Lin J."/>
            <person name="Wang M."/>
            <person name="Pangilinan J."/>
            <person name="Lipzen A."/>
            <person name="Lesage-Meessen L."/>
            <person name="Navarro D."/>
            <person name="Riley R."/>
            <person name="Grigoriev I.V."/>
            <person name="Zhou S."/>
            <person name="Raouche S."/>
            <person name="Rosso M.N."/>
        </authorList>
    </citation>
    <scope>NUCLEOTIDE SEQUENCE [LARGE SCALE GENOMIC DNA]</scope>
    <source>
        <strain evidence="1 2">BRFM 1820</strain>
    </source>
</reference>
<evidence type="ECO:0000313" key="2">
    <source>
        <dbReference type="Proteomes" id="UP000256964"/>
    </source>
</evidence>
<name>A0A371CM44_9APHY</name>
<gene>
    <name evidence="1" type="ORF">OH76DRAFT_1561622</name>
</gene>
<protein>
    <submittedName>
        <fullName evidence="1">Uncharacterized protein</fullName>
    </submittedName>
</protein>
<dbReference type="Proteomes" id="UP000256964">
    <property type="component" value="Unassembled WGS sequence"/>
</dbReference>
<organism evidence="1 2">
    <name type="scientific">Lentinus brumalis</name>
    <dbReference type="NCBI Taxonomy" id="2498619"/>
    <lineage>
        <taxon>Eukaryota</taxon>
        <taxon>Fungi</taxon>
        <taxon>Dikarya</taxon>
        <taxon>Basidiomycota</taxon>
        <taxon>Agaricomycotina</taxon>
        <taxon>Agaricomycetes</taxon>
        <taxon>Polyporales</taxon>
        <taxon>Polyporaceae</taxon>
        <taxon>Lentinus</taxon>
    </lineage>
</organism>
<proteinExistence type="predicted"/>
<dbReference type="AlphaFoldDB" id="A0A371CM44"/>
<accession>A0A371CM44</accession>
<sequence length="153" mass="16173">MTRPRVSRVPCTYITSEAPCKAEEIVAPRSLRIRMYCQCIISSVPRPVTGTTTRATCPTPFQFTMEVTLSALVLLATCMGVRAGVVFVNDAPTFVELTGCDHLPTIVYIPTATVIDESASCAGIAVGPSTVVYEPSLSELGGPGPTGDSVPYT</sequence>
<dbReference type="EMBL" id="KZ857515">
    <property type="protein sequence ID" value="RDX41337.1"/>
    <property type="molecule type" value="Genomic_DNA"/>
</dbReference>
<evidence type="ECO:0000313" key="1">
    <source>
        <dbReference type="EMBL" id="RDX41337.1"/>
    </source>
</evidence>
<keyword evidence="2" id="KW-1185">Reference proteome</keyword>